<proteinExistence type="predicted"/>
<accession>A0ABT5ETT5</accession>
<protein>
    <submittedName>
        <fullName evidence="2">MoxR family ATPase</fullName>
    </submittedName>
</protein>
<evidence type="ECO:0000313" key="3">
    <source>
        <dbReference type="Proteomes" id="UP001221411"/>
    </source>
</evidence>
<dbReference type="Proteomes" id="UP001221411">
    <property type="component" value="Unassembled WGS sequence"/>
</dbReference>
<organism evidence="2 3">
    <name type="scientific">Polyangium mundeleinium</name>
    <dbReference type="NCBI Taxonomy" id="2995306"/>
    <lineage>
        <taxon>Bacteria</taxon>
        <taxon>Pseudomonadati</taxon>
        <taxon>Myxococcota</taxon>
        <taxon>Polyangia</taxon>
        <taxon>Polyangiales</taxon>
        <taxon>Polyangiaceae</taxon>
        <taxon>Polyangium</taxon>
    </lineage>
</organism>
<name>A0ABT5ETT5_9BACT</name>
<dbReference type="Gene3D" id="3.40.50.300">
    <property type="entry name" value="P-loop containing nucleotide triphosphate hydrolases"/>
    <property type="match status" value="1"/>
</dbReference>
<dbReference type="EMBL" id="JAQNDO010000001">
    <property type="protein sequence ID" value="MDC0745228.1"/>
    <property type="molecule type" value="Genomic_DNA"/>
</dbReference>
<dbReference type="InterPro" id="IPR003593">
    <property type="entry name" value="AAA+_ATPase"/>
</dbReference>
<dbReference type="CDD" id="cd00009">
    <property type="entry name" value="AAA"/>
    <property type="match status" value="1"/>
</dbReference>
<dbReference type="RefSeq" id="WP_271922510.1">
    <property type="nucleotide sequence ID" value="NZ_JAQNDO010000001.1"/>
</dbReference>
<gene>
    <name evidence="2" type="ORF">POL67_28095</name>
</gene>
<dbReference type="InterPro" id="IPR050764">
    <property type="entry name" value="CbbQ/NirQ/NorQ/GpvN"/>
</dbReference>
<dbReference type="InterPro" id="IPR011704">
    <property type="entry name" value="ATPase_dyneun-rel_AAA"/>
</dbReference>
<evidence type="ECO:0000313" key="2">
    <source>
        <dbReference type="EMBL" id="MDC0745228.1"/>
    </source>
</evidence>
<sequence length="312" mass="33833">MTASPDPIASPQALSAALGAARYLCDPATALSLWLALRMGRPLMLEGPAGVGKTDLARAAAQALGRPLVRLQCYEGLDEAKALYEWDYAKQMLYTQLLRDAIAAETHGASIAGAAQIVASSEASFFTEHFLLSRPLLAAIRSEAPVVLLLDEVDRADPEFEAFLLEILSELQVTIPELGTFRAKHPPLVLLTTNATREMTEALRRRCLHAFLDYPSSSRELAILELVVPGIDHTLAAHLVAFIGELRKMDLRKAPAVSETLDWARALVLLGKSKLEPDLARDTLGLLLKHQEDKAAVEPRLDTMVKATAASG</sequence>
<dbReference type="PANTHER" id="PTHR42759:SF1">
    <property type="entry name" value="MAGNESIUM-CHELATASE SUBUNIT CHLD"/>
    <property type="match status" value="1"/>
</dbReference>
<dbReference type="PANTHER" id="PTHR42759">
    <property type="entry name" value="MOXR FAMILY PROTEIN"/>
    <property type="match status" value="1"/>
</dbReference>
<evidence type="ECO:0000259" key="1">
    <source>
        <dbReference type="SMART" id="SM00382"/>
    </source>
</evidence>
<dbReference type="Pfam" id="PF07728">
    <property type="entry name" value="AAA_5"/>
    <property type="match status" value="1"/>
</dbReference>
<comment type="caution">
    <text evidence="2">The sequence shown here is derived from an EMBL/GenBank/DDBJ whole genome shotgun (WGS) entry which is preliminary data.</text>
</comment>
<keyword evidence="3" id="KW-1185">Reference proteome</keyword>
<reference evidence="2 3" key="1">
    <citation type="submission" date="2022-11" db="EMBL/GenBank/DDBJ databases">
        <title>Minimal conservation of predation-associated metabolite biosynthetic gene clusters underscores biosynthetic potential of Myxococcota including descriptions for ten novel species: Archangium lansinium sp. nov., Myxococcus landrumus sp. nov., Nannocystis bai.</title>
        <authorList>
            <person name="Ahearne A."/>
            <person name="Stevens C."/>
            <person name="Dowd S."/>
        </authorList>
    </citation>
    <scope>NUCLEOTIDE SEQUENCE [LARGE SCALE GENOMIC DNA]</scope>
    <source>
        <strain evidence="2 3">RJM3</strain>
    </source>
</reference>
<feature type="domain" description="AAA+ ATPase" evidence="1">
    <location>
        <begin position="39"/>
        <end position="216"/>
    </location>
</feature>
<dbReference type="InterPro" id="IPR027417">
    <property type="entry name" value="P-loop_NTPase"/>
</dbReference>
<dbReference type="SUPFAM" id="SSF52540">
    <property type="entry name" value="P-loop containing nucleoside triphosphate hydrolases"/>
    <property type="match status" value="1"/>
</dbReference>
<dbReference type="SMART" id="SM00382">
    <property type="entry name" value="AAA"/>
    <property type="match status" value="1"/>
</dbReference>